<keyword evidence="2" id="KW-0812">Transmembrane</keyword>
<name>A0ABR1NUK4_DIAER</name>
<feature type="transmembrane region" description="Helical" evidence="2">
    <location>
        <begin position="118"/>
        <end position="141"/>
    </location>
</feature>
<comment type="caution">
    <text evidence="3">The sequence shown here is derived from an EMBL/GenBank/DDBJ whole genome shotgun (WGS) entry which is preliminary data.</text>
</comment>
<reference evidence="3 4" key="1">
    <citation type="submission" date="2024-02" db="EMBL/GenBank/DDBJ databases">
        <title>De novo assembly and annotation of 12 fungi associated with fruit tree decline syndrome in Ontario, Canada.</title>
        <authorList>
            <person name="Sulman M."/>
            <person name="Ellouze W."/>
            <person name="Ilyukhin E."/>
        </authorList>
    </citation>
    <scope>NUCLEOTIDE SEQUENCE [LARGE SCALE GENOMIC DNA]</scope>
    <source>
        <strain evidence="3 4">M169</strain>
    </source>
</reference>
<dbReference type="InterPro" id="IPR052337">
    <property type="entry name" value="SAT4-like"/>
</dbReference>
<feature type="transmembrane region" description="Helical" evidence="2">
    <location>
        <begin position="59"/>
        <end position="84"/>
    </location>
</feature>
<feature type="compositionally biased region" description="Polar residues" evidence="1">
    <location>
        <begin position="270"/>
        <end position="291"/>
    </location>
</feature>
<proteinExistence type="predicted"/>
<keyword evidence="2" id="KW-0472">Membrane</keyword>
<evidence type="ECO:0008006" key="5">
    <source>
        <dbReference type="Google" id="ProtNLM"/>
    </source>
</evidence>
<feature type="compositionally biased region" description="Basic and acidic residues" evidence="1">
    <location>
        <begin position="226"/>
        <end position="236"/>
    </location>
</feature>
<evidence type="ECO:0000256" key="2">
    <source>
        <dbReference type="SAM" id="Phobius"/>
    </source>
</evidence>
<dbReference type="EMBL" id="JAKNSF020000105">
    <property type="protein sequence ID" value="KAK7715715.1"/>
    <property type="molecule type" value="Genomic_DNA"/>
</dbReference>
<accession>A0ABR1NUK4</accession>
<feature type="compositionally biased region" description="Polar residues" evidence="1">
    <location>
        <begin position="240"/>
        <end position="252"/>
    </location>
</feature>
<sequence length="309" mass="33515">MSTGNATLDAVGAASGAATVELAVEWIAYLVIIIVITALRTYARASIPGRSGFGWDDYLVWIAVVWYVILTAEVYVIGVTAVGIANDSMTNEYRARLANDGPGSQEFGLRVLGSKVQLAAWISYSLVLWLLKGSLLCFFVVRLTNSNSNGDGAWALRECFVGMVTTNLAPIIPLFRKWLSPWLGRLESSSDGNTNHTGVASSRTMKSRNRDPRSPGLKLKTPGRHHSSDSSEHIIDVEMQSYNSPNKRNASSDPIVGGKQAGKSSGGNGNDSPTLIIQRNGEMQASAESANEATFYRIGDIRDRDWSIR</sequence>
<organism evidence="3 4">
    <name type="scientific">Diaporthe eres</name>
    <name type="common">Phomopsis oblonga</name>
    <dbReference type="NCBI Taxonomy" id="83184"/>
    <lineage>
        <taxon>Eukaryota</taxon>
        <taxon>Fungi</taxon>
        <taxon>Dikarya</taxon>
        <taxon>Ascomycota</taxon>
        <taxon>Pezizomycotina</taxon>
        <taxon>Sordariomycetes</taxon>
        <taxon>Sordariomycetidae</taxon>
        <taxon>Diaporthales</taxon>
        <taxon>Diaporthaceae</taxon>
        <taxon>Diaporthe</taxon>
        <taxon>Diaporthe eres species complex</taxon>
    </lineage>
</organism>
<evidence type="ECO:0000313" key="4">
    <source>
        <dbReference type="Proteomes" id="UP001430848"/>
    </source>
</evidence>
<feature type="region of interest" description="Disordered" evidence="1">
    <location>
        <begin position="190"/>
        <end position="291"/>
    </location>
</feature>
<dbReference type="PANTHER" id="PTHR33048">
    <property type="entry name" value="PTH11-LIKE INTEGRAL MEMBRANE PROTEIN (AFU_ORTHOLOGUE AFUA_5G11245)"/>
    <property type="match status" value="1"/>
</dbReference>
<evidence type="ECO:0000313" key="3">
    <source>
        <dbReference type="EMBL" id="KAK7715715.1"/>
    </source>
</evidence>
<dbReference type="PANTHER" id="PTHR33048:SF47">
    <property type="entry name" value="INTEGRAL MEMBRANE PROTEIN-RELATED"/>
    <property type="match status" value="1"/>
</dbReference>
<protein>
    <recommendedName>
        <fullName evidence="5">Integral membrane protein</fullName>
    </recommendedName>
</protein>
<feature type="compositionally biased region" description="Polar residues" evidence="1">
    <location>
        <begin position="190"/>
        <end position="204"/>
    </location>
</feature>
<keyword evidence="4" id="KW-1185">Reference proteome</keyword>
<dbReference type="Proteomes" id="UP001430848">
    <property type="component" value="Unassembled WGS sequence"/>
</dbReference>
<gene>
    <name evidence="3" type="ORF">SLS63_011303</name>
</gene>
<keyword evidence="2" id="KW-1133">Transmembrane helix</keyword>
<feature type="transmembrane region" description="Helical" evidence="2">
    <location>
        <begin position="26"/>
        <end position="47"/>
    </location>
</feature>
<evidence type="ECO:0000256" key="1">
    <source>
        <dbReference type="SAM" id="MobiDB-lite"/>
    </source>
</evidence>